<dbReference type="Pfam" id="PF04681">
    <property type="entry name" value="Bys1"/>
    <property type="match status" value="1"/>
</dbReference>
<name>A0A9P4M2F7_9PEZI</name>
<keyword evidence="4" id="KW-1185">Reference proteome</keyword>
<gene>
    <name evidence="3" type="ORF">K490DRAFT_53385</name>
</gene>
<accession>A0A9P4M2F7</accession>
<feature type="signal peptide" evidence="2">
    <location>
        <begin position="1"/>
        <end position="19"/>
    </location>
</feature>
<organism evidence="3 4">
    <name type="scientific">Saccharata proteae CBS 121410</name>
    <dbReference type="NCBI Taxonomy" id="1314787"/>
    <lineage>
        <taxon>Eukaryota</taxon>
        <taxon>Fungi</taxon>
        <taxon>Dikarya</taxon>
        <taxon>Ascomycota</taxon>
        <taxon>Pezizomycotina</taxon>
        <taxon>Dothideomycetes</taxon>
        <taxon>Dothideomycetes incertae sedis</taxon>
        <taxon>Botryosphaeriales</taxon>
        <taxon>Saccharataceae</taxon>
        <taxon>Saccharata</taxon>
    </lineage>
</organism>
<dbReference type="Proteomes" id="UP000799776">
    <property type="component" value="Unassembled WGS sequence"/>
</dbReference>
<feature type="chain" id="PRO_5040317333" description="Lytic polysaccharide monooxygenase" evidence="2">
    <location>
        <begin position="20"/>
        <end position="293"/>
    </location>
</feature>
<proteinExistence type="predicted"/>
<evidence type="ECO:0000256" key="1">
    <source>
        <dbReference type="SAM" id="MobiDB-lite"/>
    </source>
</evidence>
<sequence>MKSNTIAAALLAAVPAAIAGKATVVNNCDSDVHLWTADTQRGQLGPHSLSANGGDWSEAYYMVGDGDSSDGGVSIKLTTDDDCDGAITQFEYTLSESGSPDLWYDISNVNCKGDSCPFYVGGFYLAAPIAVDCGPLTLLCDAVYNLFNDDKATHGTDSDEDLTLYLCGKDGSSSTTEVSTSYYSSTTAWTSYETISTPAYTPAATSTPAYSSTPVYTPSTMITATPSSAAPVVAAEVEASSEVEGEIVTEIVTEYATAVVTAWAHPAARSAIPHAHARRHEHHQHAGHPHWRK</sequence>
<feature type="compositionally biased region" description="Basic residues" evidence="1">
    <location>
        <begin position="275"/>
        <end position="293"/>
    </location>
</feature>
<evidence type="ECO:0000256" key="2">
    <source>
        <dbReference type="SAM" id="SignalP"/>
    </source>
</evidence>
<feature type="region of interest" description="Disordered" evidence="1">
    <location>
        <begin position="273"/>
        <end position="293"/>
    </location>
</feature>
<comment type="caution">
    <text evidence="3">The sequence shown here is derived from an EMBL/GenBank/DDBJ whole genome shotgun (WGS) entry which is preliminary data.</text>
</comment>
<dbReference type="OrthoDB" id="5144514at2759"/>
<keyword evidence="2" id="KW-0732">Signal</keyword>
<dbReference type="AlphaFoldDB" id="A0A9P4M2F7"/>
<evidence type="ECO:0000313" key="3">
    <source>
        <dbReference type="EMBL" id="KAF2092247.1"/>
    </source>
</evidence>
<evidence type="ECO:0000313" key="4">
    <source>
        <dbReference type="Proteomes" id="UP000799776"/>
    </source>
</evidence>
<dbReference type="PANTHER" id="PTHR36195:SF6">
    <property type="entry name" value="SECRETED THAUMATIN-LIKE PROTEIN CALA"/>
    <property type="match status" value="1"/>
</dbReference>
<reference evidence="3" key="1">
    <citation type="journal article" date="2020" name="Stud. Mycol.">
        <title>101 Dothideomycetes genomes: a test case for predicting lifestyles and emergence of pathogens.</title>
        <authorList>
            <person name="Haridas S."/>
            <person name="Albert R."/>
            <person name="Binder M."/>
            <person name="Bloem J."/>
            <person name="Labutti K."/>
            <person name="Salamov A."/>
            <person name="Andreopoulos B."/>
            <person name="Baker S."/>
            <person name="Barry K."/>
            <person name="Bills G."/>
            <person name="Bluhm B."/>
            <person name="Cannon C."/>
            <person name="Castanera R."/>
            <person name="Culley D."/>
            <person name="Daum C."/>
            <person name="Ezra D."/>
            <person name="Gonzalez J."/>
            <person name="Henrissat B."/>
            <person name="Kuo A."/>
            <person name="Liang C."/>
            <person name="Lipzen A."/>
            <person name="Lutzoni F."/>
            <person name="Magnuson J."/>
            <person name="Mondo S."/>
            <person name="Nolan M."/>
            <person name="Ohm R."/>
            <person name="Pangilinan J."/>
            <person name="Park H.-J."/>
            <person name="Ramirez L."/>
            <person name="Alfaro M."/>
            <person name="Sun H."/>
            <person name="Tritt A."/>
            <person name="Yoshinaga Y."/>
            <person name="Zwiers L.-H."/>
            <person name="Turgeon B."/>
            <person name="Goodwin S."/>
            <person name="Spatafora J."/>
            <person name="Crous P."/>
            <person name="Grigoriev I."/>
        </authorList>
    </citation>
    <scope>NUCLEOTIDE SEQUENCE</scope>
    <source>
        <strain evidence="3">CBS 121410</strain>
    </source>
</reference>
<dbReference type="EMBL" id="ML978711">
    <property type="protein sequence ID" value="KAF2092247.1"/>
    <property type="molecule type" value="Genomic_DNA"/>
</dbReference>
<evidence type="ECO:0008006" key="5">
    <source>
        <dbReference type="Google" id="ProtNLM"/>
    </source>
</evidence>
<dbReference type="PANTHER" id="PTHR36195">
    <property type="entry name" value="DOMAIN PROTEIN, PUTATIVE (AFU_ORTHOLOGUE AFUA_5G01990)-RELATED-RELATED"/>
    <property type="match status" value="1"/>
</dbReference>
<dbReference type="InterPro" id="IPR006771">
    <property type="entry name" value="CetA-like"/>
</dbReference>
<protein>
    <recommendedName>
        <fullName evidence="5">Lytic polysaccharide monooxygenase</fullName>
    </recommendedName>
</protein>